<evidence type="ECO:0000256" key="2">
    <source>
        <dbReference type="ARBA" id="ARBA00009695"/>
    </source>
</evidence>
<organism evidence="9 10">
    <name type="scientific">Paenibacillus selenitireducens</name>
    <dbReference type="NCBI Taxonomy" id="1324314"/>
    <lineage>
        <taxon>Bacteria</taxon>
        <taxon>Bacillati</taxon>
        <taxon>Bacillota</taxon>
        <taxon>Bacilli</taxon>
        <taxon>Bacillales</taxon>
        <taxon>Paenibacillaceae</taxon>
        <taxon>Paenibacillus</taxon>
    </lineage>
</organism>
<dbReference type="EMBL" id="MSZX01000005">
    <property type="protein sequence ID" value="OPA77855.1"/>
    <property type="molecule type" value="Genomic_DNA"/>
</dbReference>
<evidence type="ECO:0000256" key="4">
    <source>
        <dbReference type="ARBA" id="ARBA00022490"/>
    </source>
</evidence>
<dbReference type="Pfam" id="PF21982">
    <property type="entry name" value="RecX_HTH1"/>
    <property type="match status" value="1"/>
</dbReference>
<dbReference type="GO" id="GO:0006282">
    <property type="term" value="P:regulation of DNA repair"/>
    <property type="evidence" value="ECO:0007669"/>
    <property type="project" value="UniProtKB-UniRule"/>
</dbReference>
<comment type="similarity">
    <text evidence="2 5">Belongs to the RecX family.</text>
</comment>
<protein>
    <recommendedName>
        <fullName evidence="3 5">Regulatory protein RecX</fullName>
    </recommendedName>
</protein>
<reference evidence="9 10" key="1">
    <citation type="submission" date="2017-01" db="EMBL/GenBank/DDBJ databases">
        <title>Genome analysis of Paenibacillus selenitrireducens ES3-24.</title>
        <authorList>
            <person name="Xu D."/>
            <person name="Yao R."/>
            <person name="Zheng S."/>
        </authorList>
    </citation>
    <scope>NUCLEOTIDE SEQUENCE [LARGE SCALE GENOMIC DNA]</scope>
    <source>
        <strain evidence="9 10">ES3-24</strain>
    </source>
</reference>
<proteinExistence type="inferred from homology"/>
<dbReference type="Gene3D" id="1.10.10.10">
    <property type="entry name" value="Winged helix-like DNA-binding domain superfamily/Winged helix DNA-binding domain"/>
    <property type="match status" value="3"/>
</dbReference>
<evidence type="ECO:0000259" key="8">
    <source>
        <dbReference type="Pfam" id="PF21982"/>
    </source>
</evidence>
<dbReference type="HAMAP" id="MF_01114">
    <property type="entry name" value="RecX"/>
    <property type="match status" value="1"/>
</dbReference>
<dbReference type="Pfam" id="PF21981">
    <property type="entry name" value="RecX_HTH3"/>
    <property type="match status" value="1"/>
</dbReference>
<dbReference type="STRING" id="1324314.BVG16_14580"/>
<gene>
    <name evidence="5" type="primary">recX</name>
    <name evidence="9" type="ORF">BVG16_14580</name>
</gene>
<dbReference type="PANTHER" id="PTHR33602">
    <property type="entry name" value="REGULATORY PROTEIN RECX FAMILY PROTEIN"/>
    <property type="match status" value="1"/>
</dbReference>
<feature type="domain" description="RecX second three-helical" evidence="6">
    <location>
        <begin position="129"/>
        <end position="170"/>
    </location>
</feature>
<sequence>MQEGHNDPSRVQRTWEPPADTELLITSVEREPRRAHRYRVYINEELAFSVHEDIMVKFRLVKGMLIEHRDLHSIMVADELQKAYVQAIRFLGSKPRTRHEIEQRLSQKGYEGSLIQQVLERLTHEQLIDDGQYAKQWTDQRVRNHKKGRLMIKHELQQKGIDKSQIAEAMEELDLEAEQESAFQVGYRKWQNTKGERFDRKQKTFAFLMRRGFPSQVVRQVMQRIDQMERDSEEAEYMNEEDDFLLD</sequence>
<dbReference type="InterPro" id="IPR003783">
    <property type="entry name" value="Regulatory_RecX"/>
</dbReference>
<dbReference type="InterPro" id="IPR053925">
    <property type="entry name" value="RecX_HTH_3rd"/>
</dbReference>
<evidence type="ECO:0000256" key="3">
    <source>
        <dbReference type="ARBA" id="ARBA00018111"/>
    </source>
</evidence>
<evidence type="ECO:0000313" key="10">
    <source>
        <dbReference type="Proteomes" id="UP000190188"/>
    </source>
</evidence>
<feature type="domain" description="RecX third three-helical" evidence="7">
    <location>
        <begin position="177"/>
        <end position="222"/>
    </location>
</feature>
<keyword evidence="4 5" id="KW-0963">Cytoplasm</keyword>
<dbReference type="InterPro" id="IPR053926">
    <property type="entry name" value="RecX_HTH_1st"/>
</dbReference>
<comment type="subcellular location">
    <subcellularLocation>
        <location evidence="1 5">Cytoplasm</location>
    </subcellularLocation>
</comment>
<dbReference type="AlphaFoldDB" id="A0A1T2XDE3"/>
<feature type="domain" description="RecX first three-helical" evidence="8">
    <location>
        <begin position="83"/>
        <end position="122"/>
    </location>
</feature>
<dbReference type="Proteomes" id="UP000190188">
    <property type="component" value="Unassembled WGS sequence"/>
</dbReference>
<evidence type="ECO:0000256" key="1">
    <source>
        <dbReference type="ARBA" id="ARBA00004496"/>
    </source>
</evidence>
<dbReference type="GO" id="GO:0005737">
    <property type="term" value="C:cytoplasm"/>
    <property type="evidence" value="ECO:0007669"/>
    <property type="project" value="UniProtKB-SubCell"/>
</dbReference>
<keyword evidence="10" id="KW-1185">Reference proteome</keyword>
<evidence type="ECO:0000259" key="6">
    <source>
        <dbReference type="Pfam" id="PF02631"/>
    </source>
</evidence>
<evidence type="ECO:0000313" key="9">
    <source>
        <dbReference type="EMBL" id="OPA77855.1"/>
    </source>
</evidence>
<comment type="caution">
    <text evidence="9">The sequence shown here is derived from an EMBL/GenBank/DDBJ whole genome shotgun (WGS) entry which is preliminary data.</text>
</comment>
<dbReference type="Pfam" id="PF02631">
    <property type="entry name" value="RecX_HTH2"/>
    <property type="match status" value="1"/>
</dbReference>
<accession>A0A1T2XDE3</accession>
<dbReference type="PANTHER" id="PTHR33602:SF1">
    <property type="entry name" value="REGULATORY PROTEIN RECX FAMILY PROTEIN"/>
    <property type="match status" value="1"/>
</dbReference>
<evidence type="ECO:0000259" key="7">
    <source>
        <dbReference type="Pfam" id="PF21981"/>
    </source>
</evidence>
<evidence type="ECO:0000256" key="5">
    <source>
        <dbReference type="HAMAP-Rule" id="MF_01114"/>
    </source>
</evidence>
<dbReference type="InterPro" id="IPR053924">
    <property type="entry name" value="RecX_HTH_2nd"/>
</dbReference>
<comment type="function">
    <text evidence="5">Modulates RecA activity.</text>
</comment>
<dbReference type="InterPro" id="IPR036388">
    <property type="entry name" value="WH-like_DNA-bd_sf"/>
</dbReference>
<name>A0A1T2XDE3_9BACL</name>